<feature type="chain" id="PRO_5039305794" evidence="1">
    <location>
        <begin position="24"/>
        <end position="350"/>
    </location>
</feature>
<dbReference type="AlphaFoldDB" id="A0A9D0ZB70"/>
<name>A0A9D0ZB70_9FIRM</name>
<evidence type="ECO:0000256" key="1">
    <source>
        <dbReference type="SAM" id="SignalP"/>
    </source>
</evidence>
<dbReference type="Proteomes" id="UP000886887">
    <property type="component" value="Unassembled WGS sequence"/>
</dbReference>
<accession>A0A9D0ZB70</accession>
<feature type="signal peptide" evidence="1">
    <location>
        <begin position="1"/>
        <end position="23"/>
    </location>
</feature>
<dbReference type="EMBL" id="DVFJ01000033">
    <property type="protein sequence ID" value="HIQ72338.1"/>
    <property type="molecule type" value="Genomic_DNA"/>
</dbReference>
<evidence type="ECO:0000313" key="3">
    <source>
        <dbReference type="Proteomes" id="UP000886887"/>
    </source>
</evidence>
<protein>
    <submittedName>
        <fullName evidence="2">Uncharacterized protein</fullName>
    </submittedName>
</protein>
<evidence type="ECO:0000313" key="2">
    <source>
        <dbReference type="EMBL" id="HIQ72338.1"/>
    </source>
</evidence>
<organism evidence="2 3">
    <name type="scientific">Candidatus Onthenecus intestinigallinarum</name>
    <dbReference type="NCBI Taxonomy" id="2840875"/>
    <lineage>
        <taxon>Bacteria</taxon>
        <taxon>Bacillati</taxon>
        <taxon>Bacillota</taxon>
        <taxon>Clostridia</taxon>
        <taxon>Eubacteriales</taxon>
        <taxon>Candidatus Onthenecus</taxon>
    </lineage>
</organism>
<reference evidence="2" key="1">
    <citation type="submission" date="2020-10" db="EMBL/GenBank/DDBJ databases">
        <authorList>
            <person name="Gilroy R."/>
        </authorList>
    </citation>
    <scope>NUCLEOTIDE SEQUENCE</scope>
    <source>
        <strain evidence="2">ChiSxjej2B14-6234</strain>
    </source>
</reference>
<gene>
    <name evidence="2" type="ORF">IAB73_09050</name>
</gene>
<proteinExistence type="predicted"/>
<comment type="caution">
    <text evidence="2">The sequence shown here is derived from an EMBL/GenBank/DDBJ whole genome shotgun (WGS) entry which is preliminary data.</text>
</comment>
<keyword evidence="1" id="KW-0732">Signal</keyword>
<reference evidence="2" key="2">
    <citation type="journal article" date="2021" name="PeerJ">
        <title>Extensive microbial diversity within the chicken gut microbiome revealed by metagenomics and culture.</title>
        <authorList>
            <person name="Gilroy R."/>
            <person name="Ravi A."/>
            <person name="Getino M."/>
            <person name="Pursley I."/>
            <person name="Horton D.L."/>
            <person name="Alikhan N.F."/>
            <person name="Baker D."/>
            <person name="Gharbi K."/>
            <person name="Hall N."/>
            <person name="Watson M."/>
            <person name="Adriaenssens E.M."/>
            <person name="Foster-Nyarko E."/>
            <person name="Jarju S."/>
            <person name="Secka A."/>
            <person name="Antonio M."/>
            <person name="Oren A."/>
            <person name="Chaudhuri R.R."/>
            <person name="La Ragione R."/>
            <person name="Hildebrand F."/>
            <person name="Pallen M.J."/>
        </authorList>
    </citation>
    <scope>NUCLEOTIDE SEQUENCE</scope>
    <source>
        <strain evidence="2">ChiSxjej2B14-6234</strain>
    </source>
</reference>
<sequence>MSKSKRFCIGVLSALLAALLLCAGTVFVVDPLQVYRQATWYTPLIDYVTQVYTNAGIAKHYSYDSAIVGTSLTENSAPSLYDELFGGEWIKLVTSGGTAHNHAILMDVAFRTREMKRIVYGLDIYSFIAEKDETAQDVPMYLYDDNPFNDASYLLNKDILFDRLYETYQYNAEGLTYLTRDSMYYWGGNYEFSEEEVLKGVNPTAGAPDQWDISIYERQMNDNLEYNLLPFIEQHPETEFLIYFPPYSVMEYVLMRQKGHLDFVLNMKDLITERLLPYENVKLYDFQTRADWVLDLNNYKDTTHHSPEINDAIAYALAADEGRVNDIYDVYEHDEQIYDWVDIVSEGGQP</sequence>